<name>A0ABU1AA17_9LACO</name>
<evidence type="ECO:0000313" key="2">
    <source>
        <dbReference type="EMBL" id="MDQ7937711.1"/>
    </source>
</evidence>
<dbReference type="RefSeq" id="WP_308703438.1">
    <property type="nucleotide sequence ID" value="NZ_JAVCWF010000001.1"/>
</dbReference>
<dbReference type="InterPro" id="IPR014869">
    <property type="entry name" value="GT-D"/>
</dbReference>
<dbReference type="Pfam" id="PF08759">
    <property type="entry name" value="GT-D"/>
    <property type="match status" value="1"/>
</dbReference>
<proteinExistence type="predicted"/>
<sequence length="307" mass="35382">MKWVSKQKTLLHSVFNFFRWSLIFQHNLKAYPVVVDDFETTIGKIINERLSVARFGDGELRLMLQVDQGGTFEVNSQNLAIALKSLLKSNQSNLLICLPTVYHRQMTLKFSGKVFWIREVGRFLPQYYGYLNHNYVYGDAFFTRPYRDQNITYSVAKQRFEQVRGLWDKRPVLMVEGTLTRFGMGNDLLNNARSIDRILAPATNAFESLDGILRAIERYLREVRTEDLLILIALGPSATVLAGRITQKFGIQSIDIGHLDIEYEWFLRHATEKIVIAGKYVNESATEKYVPGKIDADYINSIVERVL</sequence>
<dbReference type="Proteomes" id="UP001227831">
    <property type="component" value="Unassembled WGS sequence"/>
</dbReference>
<evidence type="ECO:0000259" key="1">
    <source>
        <dbReference type="Pfam" id="PF08759"/>
    </source>
</evidence>
<protein>
    <submittedName>
        <fullName evidence="2">GT-D fold domain-containing glycosyltransferase</fullName>
    </submittedName>
</protein>
<organism evidence="2 3">
    <name type="scientific">Lactiplantibacillus brownii</name>
    <dbReference type="NCBI Taxonomy" id="3069269"/>
    <lineage>
        <taxon>Bacteria</taxon>
        <taxon>Bacillati</taxon>
        <taxon>Bacillota</taxon>
        <taxon>Bacilli</taxon>
        <taxon>Lactobacillales</taxon>
        <taxon>Lactobacillaceae</taxon>
        <taxon>Lactiplantibacillus</taxon>
    </lineage>
</organism>
<comment type="caution">
    <text evidence="2">The sequence shown here is derived from an EMBL/GenBank/DDBJ whole genome shotgun (WGS) entry which is preliminary data.</text>
</comment>
<keyword evidence="3" id="KW-1185">Reference proteome</keyword>
<dbReference type="EMBL" id="JAVCWF010000001">
    <property type="protein sequence ID" value="MDQ7937711.1"/>
    <property type="molecule type" value="Genomic_DNA"/>
</dbReference>
<gene>
    <name evidence="2" type="ORF">RA086_08825</name>
</gene>
<reference evidence="2 3" key="1">
    <citation type="journal article" date="2023" name="Int. J. Syst. Evol. Microbiol.">
        <title>Lactiplantibacillus brownii sp. nov., a novel psychrotolerant species isolated from sauerkraut.</title>
        <authorList>
            <person name="Heng Y.C."/>
            <person name="Silvaraju S."/>
            <person name="Lee J.K.Y."/>
            <person name="Kittelmann S."/>
        </authorList>
    </citation>
    <scope>NUCLEOTIDE SEQUENCE [LARGE SCALE GENOMIC DNA]</scope>
    <source>
        <strain evidence="2 3">WILCCON 0030</strain>
    </source>
</reference>
<evidence type="ECO:0000313" key="3">
    <source>
        <dbReference type="Proteomes" id="UP001227831"/>
    </source>
</evidence>
<feature type="domain" description="Glycosyltransferase GT-D fold" evidence="1">
    <location>
        <begin position="52"/>
        <end position="283"/>
    </location>
</feature>
<accession>A0ABU1AA17</accession>